<sequence>MNAPVDHLRTGQTWQQMLARRSFIELDALARCTSLLDDGTLRVLADPFARLESPWLDPQGITPQSDDGVVIARGTMDRTPVVVAAIEQHFQGGAIGEVSGAKIAQGLLLAAAESRAGAPVAAVILFETGGVRLQEANLGLNAVAEICSALLDLRPLAPVIGVVAGTVGSFGGMSIAAGLCTRLIVTPQARIGLNGPEVIEQEHGIDEFDSCDRALVWSVDGGRARHAAALADDLVPDDADRIRSTVVAALRAGVPPSGQHRSERIDLLARRLATVDRIDPPTAEQLHQIARPTCHPRTALTPPDSRGRTWLAALTAGHTTEPVIPSVLRVLTDTALYLAVIPDPDNAYRCARNGEVGLTEALALAQAIHELIDADRSATAKRAVVAIVDLPSQAYGRVEEIVGLHQAMATTVDAYHTARTTGHPVIALVVGTALSGGFLTHGLQANQILALDDPGVQIHAMHRDAAARVTQRTVKELDDLANTIAPLSYRVSDWATLGFCDERLSVDDADTPTQHDVTAVTTAIAEAVERARHGPTDLSNRLDSPAAQRTRHASRAVRDVLARQWNGPGRS</sequence>
<dbReference type="GO" id="GO:0006633">
    <property type="term" value="P:fatty acid biosynthetic process"/>
    <property type="evidence" value="ECO:0007669"/>
    <property type="project" value="TreeGrafter"/>
</dbReference>
<dbReference type="GeneID" id="93495183"/>
<dbReference type="Gene3D" id="3.90.226.10">
    <property type="entry name" value="2-enoyl-CoA Hydratase, Chain A, domain 1"/>
    <property type="match status" value="2"/>
</dbReference>
<evidence type="ECO:0000256" key="1">
    <source>
        <dbReference type="ARBA" id="ARBA00022679"/>
    </source>
</evidence>
<dbReference type="NCBIfam" id="TIGR03133">
    <property type="entry name" value="malonate_beta"/>
    <property type="match status" value="1"/>
</dbReference>
<dbReference type="GO" id="GO:0005975">
    <property type="term" value="P:carbohydrate metabolic process"/>
    <property type="evidence" value="ECO:0007669"/>
    <property type="project" value="InterPro"/>
</dbReference>
<dbReference type="InterPro" id="IPR011762">
    <property type="entry name" value="COA_CT_N"/>
</dbReference>
<dbReference type="NCBIfam" id="NF005530">
    <property type="entry name" value="PRK07189.1"/>
    <property type="match status" value="1"/>
</dbReference>
<dbReference type="GO" id="GO:0003989">
    <property type="term" value="F:acetyl-CoA carboxylase activity"/>
    <property type="evidence" value="ECO:0007669"/>
    <property type="project" value="TreeGrafter"/>
</dbReference>
<accession>A0A1X2CZP4</accession>
<dbReference type="RefSeq" id="WP_204903392.1">
    <property type="nucleotide sequence ID" value="NZ_CAJMWJ010000001.1"/>
</dbReference>
<dbReference type="STRING" id="486698.AWC22_16810"/>
<evidence type="ECO:0000259" key="3">
    <source>
        <dbReference type="PROSITE" id="PS50980"/>
    </source>
</evidence>
<dbReference type="Pfam" id="PF06833">
    <property type="entry name" value="MdcE"/>
    <property type="match status" value="1"/>
</dbReference>
<name>A0A1X2CZP4_9MYCO</name>
<dbReference type="AlphaFoldDB" id="A0A1X2CZP4"/>
<feature type="region of interest" description="Disordered" evidence="2">
    <location>
        <begin position="529"/>
        <end position="554"/>
    </location>
</feature>
<dbReference type="PANTHER" id="PTHR42995">
    <property type="entry name" value="ACETYL-COENZYME A CARBOXYLASE CARBOXYL TRANSFERASE SUBUNIT BETA, CHLOROPLASTIC"/>
    <property type="match status" value="1"/>
</dbReference>
<dbReference type="Pfam" id="PF01039">
    <property type="entry name" value="Carboxyl_trans"/>
    <property type="match status" value="1"/>
</dbReference>
<dbReference type="GO" id="GO:0016740">
    <property type="term" value="F:transferase activity"/>
    <property type="evidence" value="ECO:0007669"/>
    <property type="project" value="UniProtKB-KW"/>
</dbReference>
<gene>
    <name evidence="4" type="ORF">AWC22_16810</name>
</gene>
<dbReference type="InterPro" id="IPR034733">
    <property type="entry name" value="AcCoA_carboxyl_beta"/>
</dbReference>
<evidence type="ECO:0000313" key="4">
    <source>
        <dbReference type="EMBL" id="ORW81341.1"/>
    </source>
</evidence>
<dbReference type="InterPro" id="IPR009648">
    <property type="entry name" value="Malonate_gamma"/>
</dbReference>
<dbReference type="PANTHER" id="PTHR42995:SF1">
    <property type="entry name" value="MALONATE DECARBOXYLASE BETA SUBUNIT"/>
    <property type="match status" value="1"/>
</dbReference>
<proteinExistence type="predicted"/>
<comment type="caution">
    <text evidence="4">The sequence shown here is derived from an EMBL/GenBank/DDBJ whole genome shotgun (WGS) entry which is preliminary data.</text>
</comment>
<feature type="domain" description="CoA carboxyltransferase N-terminal" evidence="3">
    <location>
        <begin position="1"/>
        <end position="258"/>
    </location>
</feature>
<keyword evidence="5" id="KW-1185">Reference proteome</keyword>
<evidence type="ECO:0000313" key="5">
    <source>
        <dbReference type="Proteomes" id="UP000193087"/>
    </source>
</evidence>
<dbReference type="SUPFAM" id="SSF52096">
    <property type="entry name" value="ClpP/crotonase"/>
    <property type="match status" value="2"/>
</dbReference>
<protein>
    <submittedName>
        <fullName evidence="4">Biotin-independent malonate decarboxylase subunit beta</fullName>
    </submittedName>
</protein>
<dbReference type="InterPro" id="IPR029045">
    <property type="entry name" value="ClpP/crotonase-like_dom_sf"/>
</dbReference>
<dbReference type="Proteomes" id="UP000193087">
    <property type="component" value="Unassembled WGS sequence"/>
</dbReference>
<dbReference type="GO" id="GO:2001295">
    <property type="term" value="P:malonyl-CoA biosynthetic process"/>
    <property type="evidence" value="ECO:0007669"/>
    <property type="project" value="TreeGrafter"/>
</dbReference>
<organism evidence="4 5">
    <name type="scientific">Mycobacterium riyadhense</name>
    <dbReference type="NCBI Taxonomy" id="486698"/>
    <lineage>
        <taxon>Bacteria</taxon>
        <taxon>Bacillati</taxon>
        <taxon>Actinomycetota</taxon>
        <taxon>Actinomycetes</taxon>
        <taxon>Mycobacteriales</taxon>
        <taxon>Mycobacteriaceae</taxon>
        <taxon>Mycobacterium</taxon>
    </lineage>
</organism>
<evidence type="ECO:0000256" key="2">
    <source>
        <dbReference type="SAM" id="MobiDB-lite"/>
    </source>
</evidence>
<dbReference type="PROSITE" id="PS50980">
    <property type="entry name" value="COA_CT_NTER"/>
    <property type="match status" value="1"/>
</dbReference>
<dbReference type="EMBL" id="LQPQ01000060">
    <property type="protein sequence ID" value="ORW81341.1"/>
    <property type="molecule type" value="Genomic_DNA"/>
</dbReference>
<reference evidence="4 5" key="1">
    <citation type="submission" date="2016-01" db="EMBL/GenBank/DDBJ databases">
        <title>The new phylogeny of the genus Mycobacterium.</title>
        <authorList>
            <person name="Tarcisio F."/>
            <person name="Conor M."/>
            <person name="Antonella G."/>
            <person name="Elisabetta G."/>
            <person name="Giulia F.S."/>
            <person name="Sara T."/>
            <person name="Anna F."/>
            <person name="Clotilde B."/>
            <person name="Roberto B."/>
            <person name="Veronica D.S."/>
            <person name="Fabio R."/>
            <person name="Monica P."/>
            <person name="Olivier J."/>
            <person name="Enrico T."/>
            <person name="Nicola S."/>
        </authorList>
    </citation>
    <scope>NUCLEOTIDE SEQUENCE [LARGE SCALE GENOMIC DNA]</scope>
    <source>
        <strain evidence="4 5">DSM 45176</strain>
    </source>
</reference>
<keyword evidence="1" id="KW-0808">Transferase</keyword>
<dbReference type="NCBIfam" id="TIGR03134">
    <property type="entry name" value="malonate_gamma"/>
    <property type="match status" value="1"/>
</dbReference>
<dbReference type="InterPro" id="IPR017556">
    <property type="entry name" value="Malonate_beta"/>
</dbReference>
<dbReference type="GO" id="GO:0016831">
    <property type="term" value="F:carboxy-lyase activity"/>
    <property type="evidence" value="ECO:0007669"/>
    <property type="project" value="InterPro"/>
</dbReference>